<feature type="domain" description="EamA" evidence="2">
    <location>
        <begin position="147"/>
        <end position="281"/>
    </location>
</feature>
<keyword evidence="4" id="KW-1185">Reference proteome</keyword>
<dbReference type="InterPro" id="IPR000620">
    <property type="entry name" value="EamA_dom"/>
</dbReference>
<dbReference type="SUPFAM" id="SSF103481">
    <property type="entry name" value="Multidrug resistance efflux transporter EmrE"/>
    <property type="match status" value="2"/>
</dbReference>
<keyword evidence="1" id="KW-0472">Membrane</keyword>
<protein>
    <submittedName>
        <fullName evidence="3">DMT family transporter</fullName>
    </submittedName>
</protein>
<reference evidence="3 4" key="1">
    <citation type="submission" date="2019-07" db="EMBL/GenBank/DDBJ databases">
        <authorList>
            <person name="Huq M.A."/>
        </authorList>
    </citation>
    <scope>NUCLEOTIDE SEQUENCE [LARGE SCALE GENOMIC DNA]</scope>
    <source>
        <strain evidence="3 4">MAH-3</strain>
    </source>
</reference>
<evidence type="ECO:0000259" key="2">
    <source>
        <dbReference type="Pfam" id="PF00892"/>
    </source>
</evidence>
<dbReference type="RefSeq" id="WP_144331874.1">
    <property type="nucleotide sequence ID" value="NZ_VLPL01000002.1"/>
</dbReference>
<sequence>MFEKFRYHILMHLIIFMWGFTGILGKLIHIEAQYLVWHRILIAFISLMIGLYFLKMPMRIRNRKALLKVLGTGIIVALHWITFYSAIKLSTASLGILCLSTATLHVTWIEPIVFKKKFSWVEFAFGLLVIFGIYFVSSDFDEKQYLALALGLTSALCAGFFSVFNAKLVEEVPSSAITLHEMGIGLVFLSGMLLFNGKLDSNLFKMTGGDFAWLLFLGICCTSFAFIATIEVMKKLGAFTVSLSINLEPVYTILLAIPILHEDELLNGNFYAGSAMIILVVIANALYKSRQRDRVLKRRMG</sequence>
<gene>
    <name evidence="3" type="ORF">FO442_04045</name>
</gene>
<comment type="caution">
    <text evidence="3">The sequence shown here is derived from an EMBL/GenBank/DDBJ whole genome shotgun (WGS) entry which is preliminary data.</text>
</comment>
<keyword evidence="1" id="KW-1133">Transmembrane helix</keyword>
<organism evidence="3 4">
    <name type="scientific">Fluviicola chungangensis</name>
    <dbReference type="NCBI Taxonomy" id="2597671"/>
    <lineage>
        <taxon>Bacteria</taxon>
        <taxon>Pseudomonadati</taxon>
        <taxon>Bacteroidota</taxon>
        <taxon>Flavobacteriia</taxon>
        <taxon>Flavobacteriales</taxon>
        <taxon>Crocinitomicaceae</taxon>
        <taxon>Fluviicola</taxon>
    </lineage>
</organism>
<proteinExistence type="predicted"/>
<dbReference type="GO" id="GO:0016020">
    <property type="term" value="C:membrane"/>
    <property type="evidence" value="ECO:0007669"/>
    <property type="project" value="InterPro"/>
</dbReference>
<dbReference type="EMBL" id="VLPL01000002">
    <property type="protein sequence ID" value="TSJ46337.1"/>
    <property type="molecule type" value="Genomic_DNA"/>
</dbReference>
<dbReference type="Pfam" id="PF00892">
    <property type="entry name" value="EamA"/>
    <property type="match status" value="2"/>
</dbReference>
<feature type="transmembrane region" description="Helical" evidence="1">
    <location>
        <begin position="7"/>
        <end position="28"/>
    </location>
</feature>
<evidence type="ECO:0000313" key="3">
    <source>
        <dbReference type="EMBL" id="TSJ46337.1"/>
    </source>
</evidence>
<evidence type="ECO:0000256" key="1">
    <source>
        <dbReference type="SAM" id="Phobius"/>
    </source>
</evidence>
<dbReference type="PANTHER" id="PTHR22911:SF79">
    <property type="entry name" value="MOBA-LIKE NTP TRANSFERASE DOMAIN-CONTAINING PROTEIN"/>
    <property type="match status" value="1"/>
</dbReference>
<keyword evidence="1" id="KW-0812">Transmembrane</keyword>
<feature type="transmembrane region" description="Helical" evidence="1">
    <location>
        <begin position="211"/>
        <end position="229"/>
    </location>
</feature>
<feature type="transmembrane region" description="Helical" evidence="1">
    <location>
        <begin position="93"/>
        <end position="113"/>
    </location>
</feature>
<feature type="transmembrane region" description="Helical" evidence="1">
    <location>
        <begin position="269"/>
        <end position="287"/>
    </location>
</feature>
<feature type="transmembrane region" description="Helical" evidence="1">
    <location>
        <begin position="66"/>
        <end position="87"/>
    </location>
</feature>
<dbReference type="Proteomes" id="UP000316008">
    <property type="component" value="Unassembled WGS sequence"/>
</dbReference>
<dbReference type="PANTHER" id="PTHR22911">
    <property type="entry name" value="ACYL-MALONYL CONDENSING ENZYME-RELATED"/>
    <property type="match status" value="1"/>
</dbReference>
<name>A0A556N2B7_9FLAO</name>
<feature type="transmembrane region" description="Helical" evidence="1">
    <location>
        <begin position="120"/>
        <end position="138"/>
    </location>
</feature>
<dbReference type="InterPro" id="IPR037185">
    <property type="entry name" value="EmrE-like"/>
</dbReference>
<evidence type="ECO:0000313" key="4">
    <source>
        <dbReference type="Proteomes" id="UP000316008"/>
    </source>
</evidence>
<feature type="transmembrane region" description="Helical" evidence="1">
    <location>
        <begin position="236"/>
        <end position="257"/>
    </location>
</feature>
<feature type="domain" description="EamA" evidence="2">
    <location>
        <begin position="8"/>
        <end position="137"/>
    </location>
</feature>
<feature type="transmembrane region" description="Helical" evidence="1">
    <location>
        <begin position="34"/>
        <end position="54"/>
    </location>
</feature>
<feature type="transmembrane region" description="Helical" evidence="1">
    <location>
        <begin position="176"/>
        <end position="195"/>
    </location>
</feature>
<dbReference type="OrthoDB" id="9150437at2"/>
<accession>A0A556N2B7</accession>
<dbReference type="AlphaFoldDB" id="A0A556N2B7"/>
<feature type="transmembrane region" description="Helical" evidence="1">
    <location>
        <begin position="144"/>
        <end position="164"/>
    </location>
</feature>